<dbReference type="Proteomes" id="UP000249557">
    <property type="component" value="Unassembled WGS sequence"/>
</dbReference>
<evidence type="ECO:0000313" key="2">
    <source>
        <dbReference type="EMBL" id="PZO79739.1"/>
    </source>
</evidence>
<gene>
    <name evidence="2" type="ORF">DI626_11505</name>
</gene>
<name>A0A2W4ZI96_9BACT</name>
<feature type="transmembrane region" description="Helical" evidence="1">
    <location>
        <begin position="29"/>
        <end position="51"/>
    </location>
</feature>
<accession>A0A2W4ZI96</accession>
<dbReference type="GO" id="GO:0090313">
    <property type="term" value="P:regulation of protein targeting to membrane"/>
    <property type="evidence" value="ECO:0007669"/>
    <property type="project" value="TreeGrafter"/>
</dbReference>
<evidence type="ECO:0000313" key="3">
    <source>
        <dbReference type="Proteomes" id="UP000249557"/>
    </source>
</evidence>
<dbReference type="EMBL" id="QFNK01000350">
    <property type="protein sequence ID" value="PZO79739.1"/>
    <property type="molecule type" value="Genomic_DNA"/>
</dbReference>
<dbReference type="Pfam" id="PF05359">
    <property type="entry name" value="DUF748"/>
    <property type="match status" value="2"/>
</dbReference>
<reference evidence="2 3" key="1">
    <citation type="submission" date="2017-08" db="EMBL/GenBank/DDBJ databases">
        <title>Infants hospitalized years apart are colonized by the same room-sourced microbial strains.</title>
        <authorList>
            <person name="Brooks B."/>
            <person name="Olm M.R."/>
            <person name="Firek B.A."/>
            <person name="Baker R."/>
            <person name="Thomas B.C."/>
            <person name="Morowitz M.J."/>
            <person name="Banfield J.F."/>
        </authorList>
    </citation>
    <scope>NUCLEOTIDE SEQUENCE [LARGE SCALE GENOMIC DNA]</scope>
    <source>
        <strain evidence="2">S2_018_000_R2_104</strain>
    </source>
</reference>
<comment type="caution">
    <text evidence="2">The sequence shown here is derived from an EMBL/GenBank/DDBJ whole genome shotgun (WGS) entry which is preliminary data.</text>
</comment>
<sequence>MVMGFFKNKDNAINDETAPHKRHRVRKTMIWTVVILIALLIAGRAYLPIWLKDHVNETLNNIDGYRGSVEDIDVALYRGAYTIHGLELFKIDKNIPVPFLDIRTIDLSLQWGALFHGEIVGDVTLDRPIINFARSSTGQTAQTGVETDWTKPIKELMPLDINFVEINDGRIAYQDFSTTPKVDIFIEDMYAKVTNLRNVEDKNAALPSVLQISGKSIGGGDMRIDGKLNILKKVPDAEIKAKLEKVNLPALNDYARAFAGIDFEQGNFNLYSDLNLKNGNVTGYIKPLATDIHLIDLSEDPFTVLWESFVAAVVDIFSNQRKDQFATQIELQGTIDSPETNFWSTLRGIFRNAFVQAYTNTIKPE</sequence>
<dbReference type="AlphaFoldDB" id="A0A2W4ZI96"/>
<dbReference type="InterPro" id="IPR052894">
    <property type="entry name" value="AsmA-related"/>
</dbReference>
<dbReference type="PANTHER" id="PTHR30441:SF8">
    <property type="entry name" value="DUF748 DOMAIN-CONTAINING PROTEIN"/>
    <property type="match status" value="1"/>
</dbReference>
<proteinExistence type="predicted"/>
<dbReference type="GO" id="GO:0005886">
    <property type="term" value="C:plasma membrane"/>
    <property type="evidence" value="ECO:0007669"/>
    <property type="project" value="TreeGrafter"/>
</dbReference>
<organism evidence="2 3">
    <name type="scientific">Micavibrio aeruginosavorus</name>
    <dbReference type="NCBI Taxonomy" id="349221"/>
    <lineage>
        <taxon>Bacteria</taxon>
        <taxon>Pseudomonadati</taxon>
        <taxon>Bdellovibrionota</taxon>
        <taxon>Bdellovibrionia</taxon>
        <taxon>Bdellovibrionales</taxon>
        <taxon>Pseudobdellovibrionaceae</taxon>
        <taxon>Micavibrio</taxon>
    </lineage>
</organism>
<dbReference type="InterPro" id="IPR008023">
    <property type="entry name" value="DUF748"/>
</dbReference>
<evidence type="ECO:0000256" key="1">
    <source>
        <dbReference type="SAM" id="Phobius"/>
    </source>
</evidence>
<dbReference type="PANTHER" id="PTHR30441">
    <property type="entry name" value="DUF748 DOMAIN-CONTAINING PROTEIN"/>
    <property type="match status" value="1"/>
</dbReference>
<keyword evidence="1" id="KW-0812">Transmembrane</keyword>
<protein>
    <recommendedName>
        <fullName evidence="4">DUF748 domain-containing protein</fullName>
    </recommendedName>
</protein>
<keyword evidence="1" id="KW-0472">Membrane</keyword>
<keyword evidence="1" id="KW-1133">Transmembrane helix</keyword>
<evidence type="ECO:0008006" key="4">
    <source>
        <dbReference type="Google" id="ProtNLM"/>
    </source>
</evidence>